<feature type="signal peptide" evidence="2">
    <location>
        <begin position="1"/>
        <end position="26"/>
    </location>
</feature>
<evidence type="ECO:0000256" key="2">
    <source>
        <dbReference type="SAM" id="SignalP"/>
    </source>
</evidence>
<proteinExistence type="predicted"/>
<feature type="chain" id="PRO_5025689244" evidence="2">
    <location>
        <begin position="27"/>
        <end position="75"/>
    </location>
</feature>
<name>A0A6A6XIR7_9PLEO</name>
<dbReference type="Proteomes" id="UP000799757">
    <property type="component" value="Unassembled WGS sequence"/>
</dbReference>
<keyword evidence="1" id="KW-0812">Transmembrane</keyword>
<accession>A0A6A6XIR7</accession>
<keyword evidence="2" id="KW-0732">Signal</keyword>
<keyword evidence="4" id="KW-1185">Reference proteome</keyword>
<feature type="transmembrane region" description="Helical" evidence="1">
    <location>
        <begin position="47"/>
        <end position="70"/>
    </location>
</feature>
<sequence length="75" mass="8578">MNVPLRMTSFPLRLLLLFCFWTSSEPSLCSSQSPFMIYFFSTSSIFPIPQLFILSLAPLVLFNSDLLALLKNSRK</sequence>
<organism evidence="3 4">
    <name type="scientific">Melanomma pulvis-pyrius CBS 109.77</name>
    <dbReference type="NCBI Taxonomy" id="1314802"/>
    <lineage>
        <taxon>Eukaryota</taxon>
        <taxon>Fungi</taxon>
        <taxon>Dikarya</taxon>
        <taxon>Ascomycota</taxon>
        <taxon>Pezizomycotina</taxon>
        <taxon>Dothideomycetes</taxon>
        <taxon>Pleosporomycetidae</taxon>
        <taxon>Pleosporales</taxon>
        <taxon>Melanommataceae</taxon>
        <taxon>Melanomma</taxon>
    </lineage>
</organism>
<keyword evidence="1" id="KW-1133">Transmembrane helix</keyword>
<protein>
    <submittedName>
        <fullName evidence="3">Uncharacterized protein</fullName>
    </submittedName>
</protein>
<reference evidence="3" key="1">
    <citation type="journal article" date="2020" name="Stud. Mycol.">
        <title>101 Dothideomycetes genomes: a test case for predicting lifestyles and emergence of pathogens.</title>
        <authorList>
            <person name="Haridas S."/>
            <person name="Albert R."/>
            <person name="Binder M."/>
            <person name="Bloem J."/>
            <person name="Labutti K."/>
            <person name="Salamov A."/>
            <person name="Andreopoulos B."/>
            <person name="Baker S."/>
            <person name="Barry K."/>
            <person name="Bills G."/>
            <person name="Bluhm B."/>
            <person name="Cannon C."/>
            <person name="Castanera R."/>
            <person name="Culley D."/>
            <person name="Daum C."/>
            <person name="Ezra D."/>
            <person name="Gonzalez J."/>
            <person name="Henrissat B."/>
            <person name="Kuo A."/>
            <person name="Liang C."/>
            <person name="Lipzen A."/>
            <person name="Lutzoni F."/>
            <person name="Magnuson J."/>
            <person name="Mondo S."/>
            <person name="Nolan M."/>
            <person name="Ohm R."/>
            <person name="Pangilinan J."/>
            <person name="Park H.-J."/>
            <person name="Ramirez L."/>
            <person name="Alfaro M."/>
            <person name="Sun H."/>
            <person name="Tritt A."/>
            <person name="Yoshinaga Y."/>
            <person name="Zwiers L.-H."/>
            <person name="Turgeon B."/>
            <person name="Goodwin S."/>
            <person name="Spatafora J."/>
            <person name="Crous P."/>
            <person name="Grigoriev I."/>
        </authorList>
    </citation>
    <scope>NUCLEOTIDE SEQUENCE</scope>
    <source>
        <strain evidence="3">CBS 109.77</strain>
    </source>
</reference>
<keyword evidence="1" id="KW-0472">Membrane</keyword>
<evidence type="ECO:0000313" key="4">
    <source>
        <dbReference type="Proteomes" id="UP000799757"/>
    </source>
</evidence>
<dbReference type="EMBL" id="MU001832">
    <property type="protein sequence ID" value="KAF2796386.1"/>
    <property type="molecule type" value="Genomic_DNA"/>
</dbReference>
<gene>
    <name evidence="3" type="ORF">K505DRAFT_163168</name>
</gene>
<dbReference type="AlphaFoldDB" id="A0A6A6XIR7"/>
<evidence type="ECO:0000256" key="1">
    <source>
        <dbReference type="SAM" id="Phobius"/>
    </source>
</evidence>
<evidence type="ECO:0000313" key="3">
    <source>
        <dbReference type="EMBL" id="KAF2796386.1"/>
    </source>
</evidence>